<accession>A0A6I4RAD7</accession>
<dbReference type="PROSITE" id="PS00139">
    <property type="entry name" value="THIOL_PROTEASE_CYS"/>
    <property type="match status" value="1"/>
</dbReference>
<dbReference type="AlphaFoldDB" id="A0A6I4RAD7"/>
<dbReference type="RefSeq" id="WP_154608488.1">
    <property type="nucleotide sequence ID" value="NZ_CP072115.1"/>
</dbReference>
<dbReference type="PIRSF" id="PIRSF005700">
    <property type="entry name" value="PepC"/>
    <property type="match status" value="1"/>
</dbReference>
<keyword evidence="3 6" id="KW-0645">Protease</keyword>
<comment type="similarity">
    <text evidence="6">Belongs to the peptidase C1 family.</text>
</comment>
<keyword evidence="10" id="KW-1185">Reference proteome</keyword>
<evidence type="ECO:0000256" key="5">
    <source>
        <dbReference type="ARBA" id="ARBA00022807"/>
    </source>
</evidence>
<dbReference type="PROSITE" id="PS00639">
    <property type="entry name" value="THIOL_PROTEASE_HIS"/>
    <property type="match status" value="1"/>
</dbReference>
<reference evidence="8 10" key="2">
    <citation type="submission" date="2019-11" db="EMBL/GenBank/DDBJ databases">
        <title>Streptococcis sp. isolated from the respiratory tract of Marmot.</title>
        <authorList>
            <person name="Zhang G."/>
        </authorList>
    </citation>
    <scope>NUCLEOTIDE SEQUENCE [LARGE SCALE GENOMIC DNA]</scope>
    <source>
        <strain evidence="8">Zg-86</strain>
        <strain evidence="10">zg-86</strain>
    </source>
</reference>
<gene>
    <name evidence="9" type="primary">pepC</name>
    <name evidence="8" type="ORF">GGG87_05695</name>
    <name evidence="9" type="ORF">GGH11_05730</name>
</gene>
<dbReference type="FunFam" id="3.90.70.10:FF:000091">
    <property type="entry name" value="Aminopeptidase C"/>
    <property type="match status" value="1"/>
</dbReference>
<evidence type="ECO:0000313" key="11">
    <source>
        <dbReference type="Proteomes" id="UP000435423"/>
    </source>
</evidence>
<comment type="caution">
    <text evidence="9">The sequence shown here is derived from an EMBL/GenBank/DDBJ whole genome shotgun (WGS) entry which is preliminary data.</text>
</comment>
<sequence>MNTLHQSLTDRFFADYEANQHFAAIENAITHNGIYASLEKRSSSVENTPVFSIDLTKDKVSNQKASGRCWMFAALNTFRHKMIAGFQLEDFELSQAHTFFWDKYEKSNWFLEQILATANQALTSRKVKFLLDVPQQDGGQWDMVVSLFEKYGVVPKSVYPESISSSNSRELNAVLNKLLRQDAQILRDLVTAGQTQEAIQTKKEELLQEIFNFLAMSLGLPPRTFDFSYRDKDDYYHSETGLTPQEFYKKYVDIQLDDYVSIINAPTTDKPYGKSYTVEMLGNVVGSRPVRYLNVEMDRLKSLAIAQMQAGETVWFGSDVGQSSNRKTGVMANGMYDFASSMKIDLHQDKAGRLDYSESLMTHAMVLTGVDLDENGQSIKWKVENSWGDKVGDKGYFVASDSWMDEYTYQIVVRKEFLTEAELAAYNAEPIVLAPWDPMGALASK</sequence>
<dbReference type="GO" id="GO:0070005">
    <property type="term" value="F:cysteine-type aminopeptidase activity"/>
    <property type="evidence" value="ECO:0007669"/>
    <property type="project" value="InterPro"/>
</dbReference>
<name>A0A6I4RAD7_9STRE</name>
<evidence type="ECO:0000256" key="4">
    <source>
        <dbReference type="ARBA" id="ARBA00022801"/>
    </source>
</evidence>
<keyword evidence="2 6" id="KW-0031">Aminopeptidase</keyword>
<dbReference type="GO" id="GO:0006508">
    <property type="term" value="P:proteolysis"/>
    <property type="evidence" value="ECO:0007669"/>
    <property type="project" value="UniProtKB-KW"/>
</dbReference>
<dbReference type="PANTHER" id="PTHR10363:SF2">
    <property type="entry name" value="BLEOMYCIN HYDROLASE"/>
    <property type="match status" value="1"/>
</dbReference>
<proteinExistence type="inferred from homology"/>
<dbReference type="PANTHER" id="PTHR10363">
    <property type="entry name" value="BLEOMYCIN HYDROLASE"/>
    <property type="match status" value="1"/>
</dbReference>
<feature type="active site" evidence="7">
    <location>
        <position position="385"/>
    </location>
</feature>
<evidence type="ECO:0000256" key="3">
    <source>
        <dbReference type="ARBA" id="ARBA00022670"/>
    </source>
</evidence>
<reference evidence="9 11" key="1">
    <citation type="submission" date="2019-10" db="EMBL/GenBank/DDBJ databases">
        <title>Streptococcis sp, isolated from the respiratory tract of Marmot.</title>
        <authorList>
            <person name="Zhang G."/>
        </authorList>
    </citation>
    <scope>NUCLEOTIDE SEQUENCE [LARGE SCALE GENOMIC DNA]</scope>
    <source>
        <strain evidence="9">Zg-70</strain>
        <strain evidence="11">zg-70</strain>
    </source>
</reference>
<evidence type="ECO:0000256" key="6">
    <source>
        <dbReference type="PIRNR" id="PIRNR005700"/>
    </source>
</evidence>
<dbReference type="GO" id="GO:0043418">
    <property type="term" value="P:homocysteine catabolic process"/>
    <property type="evidence" value="ECO:0007669"/>
    <property type="project" value="TreeGrafter"/>
</dbReference>
<dbReference type="InterPro" id="IPR025660">
    <property type="entry name" value="Pept_his_AS"/>
</dbReference>
<protein>
    <recommendedName>
        <fullName evidence="6">Aminopeptidase</fullName>
    </recommendedName>
</protein>
<keyword evidence="5 6" id="KW-0788">Thiol protease</keyword>
<dbReference type="InterPro" id="IPR038765">
    <property type="entry name" value="Papain-like_cys_pep_sf"/>
</dbReference>
<dbReference type="Gene3D" id="3.90.70.10">
    <property type="entry name" value="Cysteine proteinases"/>
    <property type="match status" value="1"/>
</dbReference>
<evidence type="ECO:0000313" key="8">
    <source>
        <dbReference type="EMBL" id="MTB64482.1"/>
    </source>
</evidence>
<dbReference type="EMBL" id="WUBJ01000006">
    <property type="protein sequence ID" value="MWV56469.1"/>
    <property type="molecule type" value="Genomic_DNA"/>
</dbReference>
<dbReference type="InterPro" id="IPR004134">
    <property type="entry name" value="Peptidase_C1B"/>
</dbReference>
<evidence type="ECO:0000256" key="7">
    <source>
        <dbReference type="PIRSR" id="PIRSR005700-1"/>
    </source>
</evidence>
<dbReference type="SUPFAM" id="SSF54001">
    <property type="entry name" value="Cysteine proteinases"/>
    <property type="match status" value="1"/>
</dbReference>
<dbReference type="Proteomes" id="UP000435060">
    <property type="component" value="Unassembled WGS sequence"/>
</dbReference>
<evidence type="ECO:0000313" key="10">
    <source>
        <dbReference type="Proteomes" id="UP000435060"/>
    </source>
</evidence>
<dbReference type="CDD" id="cd00585">
    <property type="entry name" value="Peptidase_C1B"/>
    <property type="match status" value="1"/>
</dbReference>
<evidence type="ECO:0000256" key="2">
    <source>
        <dbReference type="ARBA" id="ARBA00022438"/>
    </source>
</evidence>
<dbReference type="GO" id="GO:0005737">
    <property type="term" value="C:cytoplasm"/>
    <property type="evidence" value="ECO:0007669"/>
    <property type="project" value="TreeGrafter"/>
</dbReference>
<dbReference type="Proteomes" id="UP000435423">
    <property type="component" value="Unassembled WGS sequence"/>
</dbReference>
<feature type="active site" evidence="7">
    <location>
        <position position="363"/>
    </location>
</feature>
<comment type="catalytic activity">
    <reaction evidence="1">
        <text>Inactivates bleomycin B2 (a cytotoxic glycometallopeptide) by hydrolysis of a carboxyamide bond of beta-aminoalanine, but also shows general aminopeptidase activity. The specificity varies somewhat with source, but amino acid arylamides of Met, Leu and Ala are preferred.</text>
        <dbReference type="EC" id="3.4.22.40"/>
    </reaction>
</comment>
<dbReference type="GO" id="GO:0009636">
    <property type="term" value="P:response to toxic substance"/>
    <property type="evidence" value="ECO:0007669"/>
    <property type="project" value="TreeGrafter"/>
</dbReference>
<feature type="active site" evidence="7">
    <location>
        <position position="69"/>
    </location>
</feature>
<dbReference type="Pfam" id="PF03051">
    <property type="entry name" value="Peptidase_C1_2"/>
    <property type="match status" value="1"/>
</dbReference>
<dbReference type="GO" id="GO:0004197">
    <property type="term" value="F:cysteine-type endopeptidase activity"/>
    <property type="evidence" value="ECO:0007669"/>
    <property type="project" value="UniProtKB-EC"/>
</dbReference>
<evidence type="ECO:0000256" key="1">
    <source>
        <dbReference type="ARBA" id="ARBA00000423"/>
    </source>
</evidence>
<organism evidence="9 11">
    <name type="scientific">Streptococcus zhangguiae</name>
    <dbReference type="NCBI Taxonomy" id="2664091"/>
    <lineage>
        <taxon>Bacteria</taxon>
        <taxon>Bacillati</taxon>
        <taxon>Bacillota</taxon>
        <taxon>Bacilli</taxon>
        <taxon>Lactobacillales</taxon>
        <taxon>Streptococcaceae</taxon>
        <taxon>Streptococcus</taxon>
    </lineage>
</organism>
<dbReference type="EMBL" id="WLCG01000007">
    <property type="protein sequence ID" value="MTB64482.1"/>
    <property type="molecule type" value="Genomic_DNA"/>
</dbReference>
<evidence type="ECO:0000313" key="9">
    <source>
        <dbReference type="EMBL" id="MWV56469.1"/>
    </source>
</evidence>
<dbReference type="InterPro" id="IPR000169">
    <property type="entry name" value="Pept_cys_AS"/>
</dbReference>
<keyword evidence="4 6" id="KW-0378">Hydrolase</keyword>